<evidence type="ECO:0000313" key="8">
    <source>
        <dbReference type="EMBL" id="EAK89244.1"/>
    </source>
</evidence>
<dbReference type="InterPro" id="IPR011012">
    <property type="entry name" value="Longin-like_dom_sf"/>
</dbReference>
<proteinExistence type="inferred from homology"/>
<dbReference type="EMBL" id="AAEE01000004">
    <property type="protein sequence ID" value="EAK89244.1"/>
    <property type="molecule type" value="Genomic_DNA"/>
</dbReference>
<dbReference type="InterPro" id="IPR022775">
    <property type="entry name" value="AP_mu_sigma_su"/>
</dbReference>
<evidence type="ECO:0000313" key="9">
    <source>
        <dbReference type="Proteomes" id="UP000006726"/>
    </source>
</evidence>
<keyword evidence="9" id="KW-1185">Reference proteome</keyword>
<feature type="domain" description="AP complex mu/sigma subunit" evidence="7">
    <location>
        <begin position="4"/>
        <end position="134"/>
    </location>
</feature>
<dbReference type="OMA" id="WYNSENI"/>
<sequence>TKKMIHFFIIQNLSGSTIFSKWYNSENIENRNRLQEAIKERLSCLEEKHLSYFTLGDTRIIFKKYKKIFMITGVDFDENILLMLATIQLINEAFGSHSRDISDVDVIYNNKKYMKIIDEIILGGEVIGTSMKNIKGLIK</sequence>
<keyword evidence="4 6" id="KW-0653">Protein transport</keyword>
<dbReference type="STRING" id="353152.Q5CU86"/>
<evidence type="ECO:0000259" key="7">
    <source>
        <dbReference type="Pfam" id="PF01217"/>
    </source>
</evidence>
<dbReference type="AlphaFoldDB" id="Q5CU86"/>
<evidence type="ECO:0000256" key="3">
    <source>
        <dbReference type="ARBA" id="ARBA00022448"/>
    </source>
</evidence>
<evidence type="ECO:0000256" key="6">
    <source>
        <dbReference type="PIRNR" id="PIRNR015588"/>
    </source>
</evidence>
<dbReference type="SUPFAM" id="SSF64356">
    <property type="entry name" value="SNARE-like"/>
    <property type="match status" value="1"/>
</dbReference>
<comment type="subcellular location">
    <subcellularLocation>
        <location evidence="1">Endomembrane system</location>
    </subcellularLocation>
</comment>
<evidence type="ECO:0000256" key="2">
    <source>
        <dbReference type="ARBA" id="ARBA00006972"/>
    </source>
</evidence>
<dbReference type="Gene3D" id="3.30.450.60">
    <property type="match status" value="1"/>
</dbReference>
<evidence type="ECO:0000256" key="1">
    <source>
        <dbReference type="ARBA" id="ARBA00004308"/>
    </source>
</evidence>
<dbReference type="PANTHER" id="PTHR11753">
    <property type="entry name" value="ADAPTOR COMPLEXES SMALL SUBUNIT FAMILY"/>
    <property type="match status" value="1"/>
</dbReference>
<dbReference type="PIRSF" id="PIRSF015588">
    <property type="entry name" value="AP_complex_sigma"/>
    <property type="match status" value="1"/>
</dbReference>
<keyword evidence="5 6" id="KW-0472">Membrane</keyword>
<dbReference type="KEGG" id="cpv:cgd3_3810"/>
<name>Q5CU86_CRYPI</name>
<organism evidence="8 9">
    <name type="scientific">Cryptosporidium parvum (strain Iowa II)</name>
    <dbReference type="NCBI Taxonomy" id="353152"/>
    <lineage>
        <taxon>Eukaryota</taxon>
        <taxon>Sar</taxon>
        <taxon>Alveolata</taxon>
        <taxon>Apicomplexa</taxon>
        <taxon>Conoidasida</taxon>
        <taxon>Coccidia</taxon>
        <taxon>Eucoccidiorida</taxon>
        <taxon>Eimeriorina</taxon>
        <taxon>Cryptosporidiidae</taxon>
        <taxon>Cryptosporidium</taxon>
    </lineage>
</organism>
<dbReference type="GO" id="GO:0006886">
    <property type="term" value="P:intracellular protein transport"/>
    <property type="evidence" value="ECO:0007669"/>
    <property type="project" value="UniProtKB-UniRule"/>
</dbReference>
<dbReference type="Proteomes" id="UP000006726">
    <property type="component" value="Chromosome 3"/>
</dbReference>
<protein>
    <recommendedName>
        <fullName evidence="6">AP complex subunit sigma</fullName>
    </recommendedName>
</protein>
<dbReference type="RefSeq" id="XP_626928.1">
    <property type="nucleotide sequence ID" value="XM_626928.1"/>
</dbReference>
<comment type="caution">
    <text evidence="8">The sequence shown here is derived from an EMBL/GenBank/DDBJ whole genome shotgun (WGS) entry which is preliminary data.</text>
</comment>
<keyword evidence="3 6" id="KW-0813">Transport</keyword>
<reference evidence="8 9" key="1">
    <citation type="journal article" date="2004" name="Science">
        <title>Complete genome sequence of the apicomplexan, Cryptosporidium parvum.</title>
        <authorList>
            <person name="Abrahamsen M.S."/>
            <person name="Templeton T.J."/>
            <person name="Enomoto S."/>
            <person name="Abrahante J.E."/>
            <person name="Zhu G."/>
            <person name="Lancto C.A."/>
            <person name="Deng M."/>
            <person name="Liu C."/>
            <person name="Widmer G."/>
            <person name="Tzipori S."/>
            <person name="Buck G.A."/>
            <person name="Xu P."/>
            <person name="Bankier A.T."/>
            <person name="Dear P.H."/>
            <person name="Konfortov B.A."/>
            <person name="Spriggs H.F."/>
            <person name="Iyer L."/>
            <person name="Anantharaman V."/>
            <person name="Aravind L."/>
            <person name="Kapur V."/>
        </authorList>
    </citation>
    <scope>NUCLEOTIDE SEQUENCE [LARGE SCALE GENOMIC DNA]</scope>
    <source>
        <strain evidence="9">Iowa II</strain>
    </source>
</reference>
<gene>
    <name evidence="8" type="ORF">cgd3_3810</name>
</gene>
<dbReference type="InParanoid" id="Q5CU86"/>
<evidence type="ECO:0000256" key="4">
    <source>
        <dbReference type="ARBA" id="ARBA00022927"/>
    </source>
</evidence>
<dbReference type="GeneID" id="3373929"/>
<accession>Q5CU86</accession>
<dbReference type="InterPro" id="IPR016635">
    <property type="entry name" value="AP_complex_ssu"/>
</dbReference>
<dbReference type="OrthoDB" id="371463at2759"/>
<feature type="non-terminal residue" evidence="8">
    <location>
        <position position="1"/>
    </location>
</feature>
<comment type="similarity">
    <text evidence="2 6">Belongs to the adaptor complexes small subunit family.</text>
</comment>
<dbReference type="GO" id="GO:0012505">
    <property type="term" value="C:endomembrane system"/>
    <property type="evidence" value="ECO:0007669"/>
    <property type="project" value="UniProtKB-SubCell"/>
</dbReference>
<evidence type="ECO:0000256" key="5">
    <source>
        <dbReference type="ARBA" id="ARBA00023136"/>
    </source>
</evidence>
<dbReference type="Pfam" id="PF01217">
    <property type="entry name" value="Clat_adaptor_s"/>
    <property type="match status" value="1"/>
</dbReference>